<dbReference type="RefSeq" id="WP_224479375.1">
    <property type="nucleotide sequence ID" value="NZ_JAIUJS010000011.1"/>
</dbReference>
<dbReference type="GO" id="GO:0008237">
    <property type="term" value="F:metallopeptidase activity"/>
    <property type="evidence" value="ECO:0007669"/>
    <property type="project" value="UniProtKB-KW"/>
</dbReference>
<feature type="chain" id="PRO_5047370165" evidence="1">
    <location>
        <begin position="21"/>
        <end position="260"/>
    </location>
</feature>
<feature type="signal peptide" evidence="1">
    <location>
        <begin position="1"/>
        <end position="20"/>
    </location>
</feature>
<gene>
    <name evidence="2" type="ORF">LBV24_14455</name>
</gene>
<comment type="caution">
    <text evidence="2">The sequence shown here is derived from an EMBL/GenBank/DDBJ whole genome shotgun (WGS) entry which is preliminary data.</text>
</comment>
<evidence type="ECO:0000256" key="1">
    <source>
        <dbReference type="SAM" id="SignalP"/>
    </source>
</evidence>
<dbReference type="EMBL" id="JAIUJS010000011">
    <property type="protein sequence ID" value="MCA0154429.1"/>
    <property type="molecule type" value="Genomic_DNA"/>
</dbReference>
<evidence type="ECO:0000313" key="2">
    <source>
        <dbReference type="EMBL" id="MCA0154429.1"/>
    </source>
</evidence>
<name>A0ABS7Y3C8_9FLAO</name>
<keyword evidence="2" id="KW-0482">Metalloprotease</keyword>
<keyword evidence="2" id="KW-0645">Protease</keyword>
<dbReference type="InterPro" id="IPR024079">
    <property type="entry name" value="MetalloPept_cat_dom_sf"/>
</dbReference>
<dbReference type="PROSITE" id="PS51257">
    <property type="entry name" value="PROKAR_LIPOPROTEIN"/>
    <property type="match status" value="1"/>
</dbReference>
<organism evidence="2 3">
    <name type="scientific">Winogradskyella vincentii</name>
    <dbReference type="NCBI Taxonomy" id="2877122"/>
    <lineage>
        <taxon>Bacteria</taxon>
        <taxon>Pseudomonadati</taxon>
        <taxon>Bacteroidota</taxon>
        <taxon>Flavobacteriia</taxon>
        <taxon>Flavobacteriales</taxon>
        <taxon>Flavobacteriaceae</taxon>
        <taxon>Winogradskyella</taxon>
    </lineage>
</organism>
<keyword evidence="1" id="KW-0732">Signal</keyword>
<proteinExistence type="predicted"/>
<dbReference type="Proteomes" id="UP001198402">
    <property type="component" value="Unassembled WGS sequence"/>
</dbReference>
<dbReference type="Gene3D" id="3.40.390.10">
    <property type="entry name" value="Collagenase (Catalytic Domain)"/>
    <property type="match status" value="1"/>
</dbReference>
<sequence length="260" mass="29043">MYQNKPLLILVLFFAILACSKEDMTSVDNNIGSTELLLNRQAVGSSANDILDQSIYTELIIEVAYLDGTEPTDDALNYSLSFLESRANKPDGISIQKKKISIDQKEAYSIEEIKAIERQHRVYYNTEGRLSVWILFINGTSAEANSNNLILGTAYWNTSFVIYENEIQSLTNGPFQPSTSFLESAVISHELGHLLGLTNLGSEMVSNHEDENHPKHCNNQDCLMYWAVDSSSGIDDMFNMSSPPQLDENCINDLRTNGGK</sequence>
<keyword evidence="2" id="KW-0378">Hydrolase</keyword>
<evidence type="ECO:0000313" key="3">
    <source>
        <dbReference type="Proteomes" id="UP001198402"/>
    </source>
</evidence>
<accession>A0ABS7Y3C8</accession>
<keyword evidence="3" id="KW-1185">Reference proteome</keyword>
<reference evidence="3" key="1">
    <citation type="submission" date="2023-07" db="EMBL/GenBank/DDBJ databases">
        <authorList>
            <person name="Yue Y."/>
        </authorList>
    </citation>
    <scope>NUCLEOTIDE SEQUENCE [LARGE SCALE GENOMIC DNA]</scope>
    <source>
        <strain evidence="3">2Y89</strain>
    </source>
</reference>
<protein>
    <submittedName>
        <fullName evidence="2">Membrane metalloprotease</fullName>
    </submittedName>
</protein>
<dbReference type="SUPFAM" id="SSF55486">
    <property type="entry name" value="Metalloproteases ('zincins'), catalytic domain"/>
    <property type="match status" value="1"/>
</dbReference>